<keyword evidence="2 5" id="KW-0560">Oxidoreductase</keyword>
<evidence type="ECO:0000256" key="3">
    <source>
        <dbReference type="ARBA" id="ARBA00048353"/>
    </source>
</evidence>
<dbReference type="PANTHER" id="PTHR43968">
    <property type="match status" value="1"/>
</dbReference>
<dbReference type="PRINTS" id="PR01625">
    <property type="entry name" value="GSTRNSFRASEO"/>
</dbReference>
<dbReference type="Gene3D" id="3.40.30.10">
    <property type="entry name" value="Glutaredoxin"/>
    <property type="match status" value="1"/>
</dbReference>
<dbReference type="GO" id="GO:0005737">
    <property type="term" value="C:cytoplasm"/>
    <property type="evidence" value="ECO:0007669"/>
    <property type="project" value="InterPro"/>
</dbReference>
<reference evidence="8 9" key="1">
    <citation type="submission" date="2020-08" db="EMBL/GenBank/DDBJ databases">
        <authorList>
            <person name="Hejnol A."/>
        </authorList>
    </citation>
    <scope>NUCLEOTIDE SEQUENCE [LARGE SCALE GENOMIC DNA]</scope>
</reference>
<evidence type="ECO:0000256" key="4">
    <source>
        <dbReference type="ARBA" id="ARBA00049544"/>
    </source>
</evidence>
<evidence type="ECO:0000313" key="9">
    <source>
        <dbReference type="Proteomes" id="UP000549394"/>
    </source>
</evidence>
<dbReference type="SUPFAM" id="SSF52833">
    <property type="entry name" value="Thioredoxin-like"/>
    <property type="match status" value="1"/>
</dbReference>
<dbReference type="InterPro" id="IPR040079">
    <property type="entry name" value="Glutathione_S-Trfase"/>
</dbReference>
<dbReference type="SUPFAM" id="SSF47616">
    <property type="entry name" value="GST C-terminal domain-like"/>
    <property type="match status" value="1"/>
</dbReference>
<evidence type="ECO:0000256" key="5">
    <source>
        <dbReference type="RuleBase" id="RU368071"/>
    </source>
</evidence>
<evidence type="ECO:0000313" key="8">
    <source>
        <dbReference type="EMBL" id="CAD5115956.1"/>
    </source>
</evidence>
<dbReference type="InterPro" id="IPR050983">
    <property type="entry name" value="GST_Omega/HSP26"/>
</dbReference>
<dbReference type="PANTHER" id="PTHR43968:SF6">
    <property type="entry name" value="GLUTATHIONE S-TRANSFERASE OMEGA"/>
    <property type="match status" value="1"/>
</dbReference>
<proteinExistence type="inferred from homology"/>
<evidence type="ECO:0000259" key="7">
    <source>
        <dbReference type="PROSITE" id="PS50405"/>
    </source>
</evidence>
<dbReference type="Pfam" id="PF13409">
    <property type="entry name" value="GST_N_2"/>
    <property type="match status" value="1"/>
</dbReference>
<keyword evidence="9" id="KW-1185">Reference proteome</keyword>
<dbReference type="FunFam" id="1.20.1050.10:FF:000009">
    <property type="entry name" value="Glutathione S-transferase omega-1"/>
    <property type="match status" value="1"/>
</dbReference>
<comment type="similarity">
    <text evidence="1 5">Belongs to the GST superfamily. Omega family.</text>
</comment>
<dbReference type="EC" id="2.5.1.18" evidence="5"/>
<dbReference type="GO" id="GO:0050610">
    <property type="term" value="F:methylarsonate reductase activity"/>
    <property type="evidence" value="ECO:0007669"/>
    <property type="project" value="UniProtKB-UniRule"/>
</dbReference>
<dbReference type="Gene3D" id="1.20.1050.10">
    <property type="match status" value="1"/>
</dbReference>
<dbReference type="InterPro" id="IPR004045">
    <property type="entry name" value="Glutathione_S-Trfase_N"/>
</dbReference>
<dbReference type="EC" id="1.8.5.1" evidence="5"/>
<dbReference type="EMBL" id="CAJFCJ010000006">
    <property type="protein sequence ID" value="CAD5115956.1"/>
    <property type="molecule type" value="Genomic_DNA"/>
</dbReference>
<feature type="domain" description="GST C-terminal" evidence="7">
    <location>
        <begin position="101"/>
        <end position="222"/>
    </location>
</feature>
<dbReference type="AlphaFoldDB" id="A0A7I8VKX6"/>
<evidence type="ECO:0000259" key="6">
    <source>
        <dbReference type="PROSITE" id="PS50404"/>
    </source>
</evidence>
<dbReference type="PROSITE" id="PS50405">
    <property type="entry name" value="GST_CTER"/>
    <property type="match status" value="1"/>
</dbReference>
<comment type="function">
    <text evidence="5">Exhibits glutathione-dependent thiol transferase activity. Has high dehydroascorbate reductase activity and may contribute to the recycling of ascorbic acid. Participates in the biotransformation of inorganic arsenic and reduces monomethylarsonic acid (MMA).</text>
</comment>
<name>A0A7I8VKX6_9ANNE</name>
<dbReference type="GO" id="GO:0004364">
    <property type="term" value="F:glutathione transferase activity"/>
    <property type="evidence" value="ECO:0007669"/>
    <property type="project" value="UniProtKB-UniRule"/>
</dbReference>
<dbReference type="Pfam" id="PF00043">
    <property type="entry name" value="GST_C"/>
    <property type="match status" value="1"/>
</dbReference>
<comment type="catalytic activity">
    <reaction evidence="5">
        <text>RX + glutathione = an S-substituted glutathione + a halide anion + H(+)</text>
        <dbReference type="Rhea" id="RHEA:16437"/>
        <dbReference type="ChEBI" id="CHEBI:15378"/>
        <dbReference type="ChEBI" id="CHEBI:16042"/>
        <dbReference type="ChEBI" id="CHEBI:17792"/>
        <dbReference type="ChEBI" id="CHEBI:57925"/>
        <dbReference type="ChEBI" id="CHEBI:90779"/>
        <dbReference type="EC" id="2.5.1.18"/>
    </reaction>
</comment>
<dbReference type="InterPro" id="IPR004046">
    <property type="entry name" value="GST_C"/>
</dbReference>
<dbReference type="Proteomes" id="UP000549394">
    <property type="component" value="Unassembled WGS sequence"/>
</dbReference>
<dbReference type="SFLD" id="SFLDS00019">
    <property type="entry name" value="Glutathione_Transferase_(cytos"/>
    <property type="match status" value="1"/>
</dbReference>
<dbReference type="InterPro" id="IPR005442">
    <property type="entry name" value="GST_omega"/>
</dbReference>
<comment type="catalytic activity">
    <reaction evidence="3 5">
        <text>methylarsonate + 2 glutathione + H(+) = methylarsonous acid + glutathione disulfide + H2O</text>
        <dbReference type="Rhea" id="RHEA:15969"/>
        <dbReference type="ChEBI" id="CHEBI:15377"/>
        <dbReference type="ChEBI" id="CHEBI:15378"/>
        <dbReference type="ChEBI" id="CHEBI:17826"/>
        <dbReference type="ChEBI" id="CHEBI:33409"/>
        <dbReference type="ChEBI" id="CHEBI:57925"/>
        <dbReference type="ChEBI" id="CHEBI:58297"/>
        <dbReference type="EC" id="1.20.4.2"/>
    </reaction>
</comment>
<keyword evidence="5" id="KW-0808">Transferase</keyword>
<dbReference type="PROSITE" id="PS50404">
    <property type="entry name" value="GST_NTER"/>
    <property type="match status" value="1"/>
</dbReference>
<dbReference type="GO" id="GO:0045174">
    <property type="term" value="F:glutathione dehydrogenase (ascorbate) activity"/>
    <property type="evidence" value="ECO:0007669"/>
    <property type="project" value="UniProtKB-UniRule"/>
</dbReference>
<protein>
    <recommendedName>
        <fullName evidence="5">Glutathione S-transferase omega</fullName>
        <shortName evidence="5">GSTO</shortName>
        <ecNumber evidence="5">1.20.4.2</ecNumber>
        <ecNumber evidence="5">1.8.5.1</ecNumber>
        <ecNumber evidence="5">2.5.1.18</ecNumber>
    </recommendedName>
    <alternativeName>
        <fullName evidence="5">Glutathione-dependent dehydroascorbate reductase</fullName>
    </alternativeName>
    <alternativeName>
        <fullName evidence="5">Monomethylarsonic acid reductase</fullName>
    </alternativeName>
</protein>
<dbReference type="InterPro" id="IPR036282">
    <property type="entry name" value="Glutathione-S-Trfase_C_sf"/>
</dbReference>
<feature type="domain" description="GST N-terminal" evidence="6">
    <location>
        <begin position="18"/>
        <end position="96"/>
    </location>
</feature>
<comment type="caution">
    <text evidence="8">The sequence shown here is derived from an EMBL/GenBank/DDBJ whole genome shotgun (WGS) entry which is preliminary data.</text>
</comment>
<dbReference type="FunFam" id="3.40.30.10:FF:000123">
    <property type="entry name" value="Glutathione transferase o1"/>
    <property type="match status" value="1"/>
</dbReference>
<dbReference type="SFLD" id="SFLDG00358">
    <property type="entry name" value="Main_(cytGST)"/>
    <property type="match status" value="1"/>
</dbReference>
<gene>
    <name evidence="8" type="ORF">DGYR_LOCUS4639</name>
</gene>
<evidence type="ECO:0000256" key="1">
    <source>
        <dbReference type="ARBA" id="ARBA00011067"/>
    </source>
</evidence>
<dbReference type="EC" id="1.20.4.2" evidence="5"/>
<organism evidence="8 9">
    <name type="scientific">Dimorphilus gyrociliatus</name>
    <dbReference type="NCBI Taxonomy" id="2664684"/>
    <lineage>
        <taxon>Eukaryota</taxon>
        <taxon>Metazoa</taxon>
        <taxon>Spiralia</taxon>
        <taxon>Lophotrochozoa</taxon>
        <taxon>Annelida</taxon>
        <taxon>Polychaeta</taxon>
        <taxon>Polychaeta incertae sedis</taxon>
        <taxon>Dinophilidae</taxon>
        <taxon>Dimorphilus</taxon>
    </lineage>
</organism>
<dbReference type="InterPro" id="IPR010987">
    <property type="entry name" value="Glutathione-S-Trfase_C-like"/>
</dbReference>
<dbReference type="InterPro" id="IPR036249">
    <property type="entry name" value="Thioredoxin-like_sf"/>
</dbReference>
<comment type="catalytic activity">
    <reaction evidence="4 5">
        <text>L-dehydroascorbate + 2 glutathione = glutathione disulfide + L-ascorbate</text>
        <dbReference type="Rhea" id="RHEA:24424"/>
        <dbReference type="ChEBI" id="CHEBI:38290"/>
        <dbReference type="ChEBI" id="CHEBI:57925"/>
        <dbReference type="ChEBI" id="CHEBI:58297"/>
        <dbReference type="ChEBI" id="CHEBI:58539"/>
        <dbReference type="EC" id="1.8.5.1"/>
    </reaction>
</comment>
<sequence length="240" mass="28150">MNTKHLKKGDELPSSSSGRVRFYNMRYCPFAKRTRMVLWHKKIPHDVININLKDKPDWFFDKNPFGTVPAIERDNDIIFESAVCNNFLEEEYEGASLIPSCKKQRYHERMLMDAFGSVIPKIHTIVTGQNIDEAIENFMKSFQHFEKEIANRKFFGGDEISMLDIHIWPFIQKISVFEEIKEMEILKKLPNTSKWISNMLTVDCVQKTHTVGLNKYLHDVILGEKVDYDYKIEDDPILEA</sequence>
<dbReference type="GO" id="GO:0006749">
    <property type="term" value="P:glutathione metabolic process"/>
    <property type="evidence" value="ECO:0007669"/>
    <property type="project" value="UniProtKB-UniRule"/>
</dbReference>
<dbReference type="OrthoDB" id="4951845at2759"/>
<evidence type="ECO:0000256" key="2">
    <source>
        <dbReference type="ARBA" id="ARBA00023002"/>
    </source>
</evidence>
<accession>A0A7I8VKX6</accession>